<evidence type="ECO:0000313" key="15">
    <source>
        <dbReference type="EMBL" id="ABK53964.1"/>
    </source>
</evidence>
<dbReference type="PANTHER" id="PTHR11432:SF3">
    <property type="entry name" value="NADH-UBIQUINONE OXIDOREDUCTASE CHAIN 1"/>
    <property type="match status" value="1"/>
</dbReference>
<feature type="transmembrane region" description="Helical" evidence="14">
    <location>
        <begin position="149"/>
        <end position="171"/>
    </location>
</feature>
<keyword evidence="5" id="KW-0813">Transport</keyword>
<keyword evidence="5" id="KW-0679">Respiratory chain</keyword>
<feature type="transmembrane region" description="Helical" evidence="14">
    <location>
        <begin position="6"/>
        <end position="28"/>
    </location>
</feature>
<feature type="transmembrane region" description="Helical" evidence="14">
    <location>
        <begin position="225"/>
        <end position="248"/>
    </location>
</feature>
<evidence type="ECO:0000256" key="7">
    <source>
        <dbReference type="ARBA" id="ARBA00022982"/>
    </source>
</evidence>
<dbReference type="PANTHER" id="PTHR11432">
    <property type="entry name" value="NADH DEHYDROGENASE SUBUNIT 1"/>
    <property type="match status" value="1"/>
</dbReference>
<name>A4KVX6_CHLKI</name>
<keyword evidence="13" id="KW-0830">Ubiquinone</keyword>
<keyword evidence="10 14" id="KW-0472">Membrane</keyword>
<gene>
    <name evidence="15" type="primary">ND1</name>
</gene>
<dbReference type="CTD" id="4535"/>
<dbReference type="InterPro" id="IPR001694">
    <property type="entry name" value="NADH_UbQ_OxRdtase_su1/FPO"/>
</dbReference>
<evidence type="ECO:0000256" key="14">
    <source>
        <dbReference type="SAM" id="Phobius"/>
    </source>
</evidence>
<protein>
    <recommendedName>
        <fullName evidence="4 13">NADH-ubiquinone oxidoreductase chain 1</fullName>
        <ecNumber evidence="3 13">7.1.1.2</ecNumber>
    </recommendedName>
</protein>
<feature type="transmembrane region" description="Helical" evidence="14">
    <location>
        <begin position="106"/>
        <end position="128"/>
    </location>
</feature>
<sequence length="332" mass="37152">MSTWTPHILSLISIIIPALMAIAFLTLLERKTLGSTQLRKGPNTIGPQGLLQPMADGIKLLIKEPIHPTRSSPVMFTTAPALAFSLALLMWTPLTMPHPLFNMNLGLLFIMATSSMAVYTTLWAGWASNSKYPLLGSLRAVAQTLSYEVTLGLMLMCLASQTGGYTLQLFMTTQEKTWLLTMTWPLAMMWYISTLAETNRAPFDLPEGESELVSGFNVEYSGGMFALFFLAEYSNILTMNILSSILFLCPSINTDPSLFTTNLMTKTTLLTMGFIWIRTAYPRFRYDQLMHLPMKTIPPNHLNLLPPIHYYTISHSLSPPQQLLEKEDSKAI</sequence>
<proteinExistence type="inferred from homology"/>
<geneLocation type="mitochondrion" evidence="15"/>
<dbReference type="HAMAP" id="MF_01350">
    <property type="entry name" value="NDH1_NuoH"/>
    <property type="match status" value="1"/>
</dbReference>
<reference evidence="15" key="1">
    <citation type="journal article" date="2007" name="Biol. Lett.">
        <title>Mitochondrial DNA recombination in a free-ranging Australian lizard.</title>
        <authorList>
            <person name="Ujvari B."/>
            <person name="Dowton M."/>
            <person name="Madsen T."/>
        </authorList>
    </citation>
    <scope>NUCLEOTIDE SEQUENCE</scope>
</reference>
<dbReference type="PROSITE" id="PS00667">
    <property type="entry name" value="COMPLEX1_ND1_1"/>
    <property type="match status" value="1"/>
</dbReference>
<dbReference type="EMBL" id="EF090421">
    <property type="protein sequence ID" value="ABK53964.1"/>
    <property type="molecule type" value="Genomic_DNA"/>
</dbReference>
<feature type="transmembrane region" description="Helical" evidence="14">
    <location>
        <begin position="263"/>
        <end position="281"/>
    </location>
</feature>
<dbReference type="RefSeq" id="YP_001165425.1">
    <property type="nucleotide sequence ID" value="NC_009421.1"/>
</dbReference>
<accession>A4KVX6</accession>
<evidence type="ECO:0000256" key="9">
    <source>
        <dbReference type="ARBA" id="ARBA00023027"/>
    </source>
</evidence>
<keyword evidence="6 12" id="KW-0812">Transmembrane</keyword>
<comment type="similarity">
    <text evidence="2 12">Belongs to the complex I subunit 1 family.</text>
</comment>
<evidence type="ECO:0000256" key="8">
    <source>
        <dbReference type="ARBA" id="ARBA00022989"/>
    </source>
</evidence>
<dbReference type="PROSITE" id="PS00668">
    <property type="entry name" value="COMPLEX1_ND1_2"/>
    <property type="match status" value="1"/>
</dbReference>
<evidence type="ECO:0000256" key="2">
    <source>
        <dbReference type="ARBA" id="ARBA00010535"/>
    </source>
</evidence>
<dbReference type="GO" id="GO:0005743">
    <property type="term" value="C:mitochondrial inner membrane"/>
    <property type="evidence" value="ECO:0007669"/>
    <property type="project" value="UniProtKB-SubCell"/>
</dbReference>
<dbReference type="Pfam" id="PF00146">
    <property type="entry name" value="NADHdh"/>
    <property type="match status" value="1"/>
</dbReference>
<keyword evidence="7" id="KW-0249">Electron transport</keyword>
<dbReference type="GO" id="GO:0008137">
    <property type="term" value="F:NADH dehydrogenase (ubiquinone) activity"/>
    <property type="evidence" value="ECO:0007669"/>
    <property type="project" value="UniProtKB-EC"/>
</dbReference>
<feature type="transmembrane region" description="Helical" evidence="14">
    <location>
        <begin position="73"/>
        <end position="94"/>
    </location>
</feature>
<evidence type="ECO:0000256" key="4">
    <source>
        <dbReference type="ARBA" id="ARBA00021009"/>
    </source>
</evidence>
<keyword evidence="9 12" id="KW-0520">NAD</keyword>
<comment type="catalytic activity">
    <reaction evidence="11 13">
        <text>a ubiquinone + NADH + 5 H(+)(in) = a ubiquinol + NAD(+) + 4 H(+)(out)</text>
        <dbReference type="Rhea" id="RHEA:29091"/>
        <dbReference type="Rhea" id="RHEA-COMP:9565"/>
        <dbReference type="Rhea" id="RHEA-COMP:9566"/>
        <dbReference type="ChEBI" id="CHEBI:15378"/>
        <dbReference type="ChEBI" id="CHEBI:16389"/>
        <dbReference type="ChEBI" id="CHEBI:17976"/>
        <dbReference type="ChEBI" id="CHEBI:57540"/>
        <dbReference type="ChEBI" id="CHEBI:57945"/>
        <dbReference type="EC" id="7.1.1.2"/>
    </reaction>
</comment>
<evidence type="ECO:0000256" key="3">
    <source>
        <dbReference type="ARBA" id="ARBA00012944"/>
    </source>
</evidence>
<evidence type="ECO:0000256" key="1">
    <source>
        <dbReference type="ARBA" id="ARBA00004141"/>
    </source>
</evidence>
<dbReference type="AlphaFoldDB" id="A4KVX6"/>
<dbReference type="GO" id="GO:0009060">
    <property type="term" value="P:aerobic respiration"/>
    <property type="evidence" value="ECO:0007669"/>
    <property type="project" value="TreeGrafter"/>
</dbReference>
<evidence type="ECO:0000256" key="12">
    <source>
        <dbReference type="RuleBase" id="RU000471"/>
    </source>
</evidence>
<organism evidence="15">
    <name type="scientific">Chlamydosaurus kingii</name>
    <name type="common">Frill-necked lizard</name>
    <dbReference type="NCBI Taxonomy" id="103699"/>
    <lineage>
        <taxon>Eukaryota</taxon>
        <taxon>Metazoa</taxon>
        <taxon>Chordata</taxon>
        <taxon>Craniata</taxon>
        <taxon>Vertebrata</taxon>
        <taxon>Euteleostomi</taxon>
        <taxon>Lepidosauria</taxon>
        <taxon>Squamata</taxon>
        <taxon>Bifurcata</taxon>
        <taxon>Unidentata</taxon>
        <taxon>Episquamata</taxon>
        <taxon>Toxicofera</taxon>
        <taxon>Iguania</taxon>
        <taxon>Acrodonta</taxon>
        <taxon>Agamidae</taxon>
        <taxon>Amphibolurinae</taxon>
        <taxon>Chlamydosaurus</taxon>
    </lineage>
</organism>
<comment type="subcellular location">
    <subcellularLocation>
        <location evidence="1">Membrane</location>
        <topology evidence="1">Multi-pass membrane protein</topology>
    </subcellularLocation>
    <subcellularLocation>
        <location evidence="12">Mitochondrion inner membrane</location>
        <topology evidence="12">Multi-pass membrane protein</topology>
    </subcellularLocation>
</comment>
<dbReference type="GeneID" id="5066038"/>
<evidence type="ECO:0000256" key="11">
    <source>
        <dbReference type="ARBA" id="ARBA00049551"/>
    </source>
</evidence>
<evidence type="ECO:0000256" key="13">
    <source>
        <dbReference type="RuleBase" id="RU000473"/>
    </source>
</evidence>
<evidence type="ECO:0000256" key="10">
    <source>
        <dbReference type="ARBA" id="ARBA00023136"/>
    </source>
</evidence>
<evidence type="ECO:0000256" key="6">
    <source>
        <dbReference type="ARBA" id="ARBA00022692"/>
    </source>
</evidence>
<evidence type="ECO:0000256" key="5">
    <source>
        <dbReference type="ARBA" id="ARBA00022660"/>
    </source>
</evidence>
<dbReference type="EMBL" id="EF090423">
    <property type="protein sequence ID" value="ABK53990.1"/>
    <property type="molecule type" value="Genomic_DNA"/>
</dbReference>
<keyword evidence="8 14" id="KW-1133">Transmembrane helix</keyword>
<dbReference type="EMBL" id="EF090422">
    <property type="protein sequence ID" value="ABK53977.1"/>
    <property type="molecule type" value="Genomic_DNA"/>
</dbReference>
<keyword evidence="13 15" id="KW-0496">Mitochondrion</keyword>
<dbReference type="InterPro" id="IPR018086">
    <property type="entry name" value="NADH_UbQ_OxRdtase_su1_CS"/>
</dbReference>
<dbReference type="EC" id="7.1.1.2" evidence="3 13"/>
<dbReference type="GO" id="GO:0003954">
    <property type="term" value="F:NADH dehydrogenase activity"/>
    <property type="evidence" value="ECO:0007669"/>
    <property type="project" value="TreeGrafter"/>
</dbReference>